<dbReference type="PANTHER" id="PTHR34305:SF1">
    <property type="entry name" value="SWIM-TYPE DOMAIN-CONTAINING PROTEIN"/>
    <property type="match status" value="1"/>
</dbReference>
<evidence type="ECO:0000313" key="3">
    <source>
        <dbReference type="Proteomes" id="UP000823399"/>
    </source>
</evidence>
<dbReference type="Pfam" id="PF18717">
    <property type="entry name" value="CxC4"/>
    <property type="match status" value="1"/>
</dbReference>
<gene>
    <name evidence="2" type="ORF">F5147DRAFT_788514</name>
</gene>
<evidence type="ECO:0000259" key="1">
    <source>
        <dbReference type="Pfam" id="PF18717"/>
    </source>
</evidence>
<dbReference type="GeneID" id="64705250"/>
<sequence length="865" mass="96767">MSAQPLRGSRLVIQTLNPTLLPPMARGPSGSSRVLINNLTTSTADCQPIELPVLPPSNEGDIQPNVLEQPCLLLETTPSDAPDDDLVWNSALLHTSDLYTRTLYWDALVAADAVFRISVDLWVLQDWDGEEEVLQLGSYFHVVYLPRSDDEYGVACMCPRWKAAHACIHQDTLCSFIDTLRCLPLIAPFPAPPAVLLQSTPFNDKFIFSCASAMGRYESGKRVVVTLQQDGRWHCHSCRYSDACKHKPHAKAFALEAGLMVNMQDGHQMGATDDAAGDEESAVLVRAAQCGVNLAKHRAISYLPIPPPRWCALPAERATLPLRQVSTNSHFAVEDSLQCVCGLSMPQAVLQGHSGPRVLKTAVLYGLTARRTVSIELLPCPVCCHSRRHIGPDLRDHGIFNWNNTMLFLHKLLNAYTNSYTASETPFSAFYDTFVRVWFAFTRRQCLDSGMQCPTCGSSPDIVIADGVSLGTHVSKLTKSISPPTSVDERSERVDSISSYRARCLPAIPQKDIRTTVNKILDATVTHIPNILPDMSKIDVQYPELSSFIRLYCSNGTNSPYYRTYRDLIQQIAAPDIVLQLIPVAAIEPLQQLRERGNPPNWLQSICPAFGAVINAHVNGQCPIPNDIRNIAGWLAARADDVYTRLAQHEPSPMLQPTSEPWEKTGTCYGLPEIRKRRIYSKLRYDNQGLDRDAEEMGDCNKFYKTYSKNNLTGGILVLCCTHSVCLGFHSIPVAEGRNDVFSAIYTRFLVAPKVIIYDFACQLAPYSFVREARYFQHTRFLIDEMHAHDHTRCGKACFASNAMRFDDRVRAVNTSTAECGNKGIKRIRKSVSFMIHDHAVQYTKVFLDIWNWNTINRIYTMHAK</sequence>
<comment type="caution">
    <text evidence="2">The sequence shown here is derived from an EMBL/GenBank/DDBJ whole genome shotgun (WGS) entry which is preliminary data.</text>
</comment>
<dbReference type="InterPro" id="IPR040648">
    <property type="entry name" value="HMGXB3_CxC4"/>
</dbReference>
<dbReference type="AlphaFoldDB" id="A0A9P7ETF1"/>
<dbReference type="OrthoDB" id="5598737at2759"/>
<dbReference type="Proteomes" id="UP000823399">
    <property type="component" value="Unassembled WGS sequence"/>
</dbReference>
<feature type="domain" description="HMG" evidence="1">
    <location>
        <begin position="330"/>
        <end position="436"/>
    </location>
</feature>
<name>A0A9P7ETF1_9AGAM</name>
<proteinExistence type="predicted"/>
<dbReference type="PANTHER" id="PTHR34305">
    <property type="entry name" value="EXPRESSED PROTEIN"/>
    <property type="match status" value="1"/>
</dbReference>
<reference evidence="2" key="1">
    <citation type="journal article" date="2020" name="New Phytol.">
        <title>Comparative genomics reveals dynamic genome evolution in host specialist ectomycorrhizal fungi.</title>
        <authorList>
            <person name="Lofgren L.A."/>
            <person name="Nguyen N.H."/>
            <person name="Vilgalys R."/>
            <person name="Ruytinx J."/>
            <person name="Liao H.L."/>
            <person name="Branco S."/>
            <person name="Kuo A."/>
            <person name="LaButti K."/>
            <person name="Lipzen A."/>
            <person name="Andreopoulos W."/>
            <person name="Pangilinan J."/>
            <person name="Riley R."/>
            <person name="Hundley H."/>
            <person name="Na H."/>
            <person name="Barry K."/>
            <person name="Grigoriev I.V."/>
            <person name="Stajich J.E."/>
            <person name="Kennedy P.G."/>
        </authorList>
    </citation>
    <scope>NUCLEOTIDE SEQUENCE</scope>
    <source>
        <strain evidence="2">FC423</strain>
    </source>
</reference>
<keyword evidence="3" id="KW-1185">Reference proteome</keyword>
<protein>
    <recommendedName>
        <fullName evidence="1">HMG domain-containing protein</fullName>
    </recommendedName>
</protein>
<dbReference type="RefSeq" id="XP_041285812.1">
    <property type="nucleotide sequence ID" value="XM_041442991.1"/>
</dbReference>
<organism evidence="2 3">
    <name type="scientific">Suillus discolor</name>
    <dbReference type="NCBI Taxonomy" id="1912936"/>
    <lineage>
        <taxon>Eukaryota</taxon>
        <taxon>Fungi</taxon>
        <taxon>Dikarya</taxon>
        <taxon>Basidiomycota</taxon>
        <taxon>Agaricomycotina</taxon>
        <taxon>Agaricomycetes</taxon>
        <taxon>Agaricomycetidae</taxon>
        <taxon>Boletales</taxon>
        <taxon>Suillineae</taxon>
        <taxon>Suillaceae</taxon>
        <taxon>Suillus</taxon>
    </lineage>
</organism>
<evidence type="ECO:0000313" key="2">
    <source>
        <dbReference type="EMBL" id="KAG2089151.1"/>
    </source>
</evidence>
<accession>A0A9P7ETF1</accession>
<dbReference type="EMBL" id="JABBWM010000114">
    <property type="protein sequence ID" value="KAG2089151.1"/>
    <property type="molecule type" value="Genomic_DNA"/>
</dbReference>